<sequence>MNPWCSPTISGSLSEPNNDSTGSDVVRTMKDVTGGVDLSELTAAGVVSVVSYGRRTSVSSVHFHGDSAQPKPGSLIAAPTAANSDQQAEAVTLAASAGAGVVVVREVASAATGALCQELGISLAELAPQAEWSHLVWLVHSLMDRDEPGLKTESTAQQELFAVADALAATLGAPVTIEDAHSRVVAYSATTDGVDSTRTSTIMRRAVPPAVLGRLRATGVLKRLTHDVRPFIVPALEPGFLQRLVVPLRVGGQAVGSIWAIWDGTLDAQLEMQLRTTGTAAAVSLVQLIASRDRAGRHTLASVRAALSGSTGDSSSGWEPPSQSKRVVALQSLSGATSADDVALWQTFFRKRSWPDPILADLDGATFAIVPERPGPGGWEWLRGLGAASAPGRMAASRTISDNKSLPAARLEATEALHAVCALGRSVGTYDEVWDTVVLRRAAAAVASIEHDELRQILREEHCGRIPLASTLRAWLDCGGDIKEAAVILHTHPNTVRHRLRKIDQLVGTSLQTNSQRLAALLLLRGWDDPPPA</sequence>
<organism evidence="3 4">
    <name type="scientific">Mycolicibacterium diernhoferi</name>
    <dbReference type="NCBI Taxonomy" id="1801"/>
    <lineage>
        <taxon>Bacteria</taxon>
        <taxon>Bacillati</taxon>
        <taxon>Actinomycetota</taxon>
        <taxon>Actinomycetes</taxon>
        <taxon>Mycobacteriales</taxon>
        <taxon>Mycobacteriaceae</taxon>
        <taxon>Mycolicibacterium</taxon>
    </lineage>
</organism>
<dbReference type="InterPro" id="IPR051448">
    <property type="entry name" value="CdaR-like_regulators"/>
</dbReference>
<feature type="region of interest" description="Disordered" evidence="1">
    <location>
        <begin position="1"/>
        <end position="23"/>
    </location>
</feature>
<accession>A0A2A7NYG3</accession>
<dbReference type="Proteomes" id="UP000220340">
    <property type="component" value="Unassembled WGS sequence"/>
</dbReference>
<dbReference type="PANTHER" id="PTHR33744">
    <property type="entry name" value="CARBOHYDRATE DIACID REGULATOR"/>
    <property type="match status" value="1"/>
</dbReference>
<dbReference type="OrthoDB" id="3190266at2"/>
<evidence type="ECO:0000313" key="4">
    <source>
        <dbReference type="Proteomes" id="UP000220340"/>
    </source>
</evidence>
<dbReference type="EMBL" id="PDCR01000006">
    <property type="protein sequence ID" value="PEG55396.1"/>
    <property type="molecule type" value="Genomic_DNA"/>
</dbReference>
<dbReference type="PANTHER" id="PTHR33744:SF17">
    <property type="entry name" value="CONSERVED PROTEIN"/>
    <property type="match status" value="1"/>
</dbReference>
<gene>
    <name evidence="3" type="ORF">CRI78_05615</name>
</gene>
<dbReference type="InterPro" id="IPR042070">
    <property type="entry name" value="PucR_C-HTH_sf"/>
</dbReference>
<name>A0A2A7NYG3_9MYCO</name>
<dbReference type="AlphaFoldDB" id="A0A2A7NYG3"/>
<proteinExistence type="predicted"/>
<dbReference type="Pfam" id="PF13556">
    <property type="entry name" value="HTH_30"/>
    <property type="match status" value="1"/>
</dbReference>
<feature type="domain" description="PucR C-terminal helix-turn-helix" evidence="2">
    <location>
        <begin position="468"/>
        <end position="524"/>
    </location>
</feature>
<reference evidence="3 4" key="1">
    <citation type="submission" date="2017-10" db="EMBL/GenBank/DDBJ databases">
        <title>The new phylogeny of genus Mycobacterium.</title>
        <authorList>
            <person name="Tortoli E."/>
            <person name="Trovato A."/>
            <person name="Cirillo D.M."/>
        </authorList>
    </citation>
    <scope>NUCLEOTIDE SEQUENCE [LARGE SCALE GENOMIC DNA]</scope>
    <source>
        <strain evidence="3 4">IP141170001</strain>
    </source>
</reference>
<dbReference type="Gene3D" id="1.10.10.2840">
    <property type="entry name" value="PucR C-terminal helix-turn-helix domain"/>
    <property type="match status" value="1"/>
</dbReference>
<comment type="caution">
    <text evidence="3">The sequence shown here is derived from an EMBL/GenBank/DDBJ whole genome shotgun (WGS) entry which is preliminary data.</text>
</comment>
<keyword evidence="4" id="KW-1185">Reference proteome</keyword>
<dbReference type="InterPro" id="IPR025736">
    <property type="entry name" value="PucR_C-HTH_dom"/>
</dbReference>
<evidence type="ECO:0000259" key="2">
    <source>
        <dbReference type="Pfam" id="PF13556"/>
    </source>
</evidence>
<protein>
    <submittedName>
        <fullName evidence="3">PucR family transcriptional regulator</fullName>
    </submittedName>
</protein>
<evidence type="ECO:0000313" key="3">
    <source>
        <dbReference type="EMBL" id="PEG55396.1"/>
    </source>
</evidence>
<evidence type="ECO:0000256" key="1">
    <source>
        <dbReference type="SAM" id="MobiDB-lite"/>
    </source>
</evidence>